<evidence type="ECO:0000313" key="1">
    <source>
        <dbReference type="EnsemblMetazoa" id="ACOM035675-PA.1"/>
    </source>
</evidence>
<dbReference type="Proteomes" id="UP000075882">
    <property type="component" value="Unassembled WGS sequence"/>
</dbReference>
<protein>
    <submittedName>
        <fullName evidence="1">Uncharacterized protein</fullName>
    </submittedName>
</protein>
<name>A0A8W7PRN3_ANOCL</name>
<reference evidence="1" key="1">
    <citation type="submission" date="2022-08" db="UniProtKB">
        <authorList>
            <consortium name="EnsemblMetazoa"/>
        </authorList>
    </citation>
    <scope>IDENTIFICATION</scope>
</reference>
<sequence length="124" mass="13387">MAHSTAANTAPMTAKFLPYECVAARISRKISLAVCCLSPAIGSAMLGLTDELNSPMAAPNPYPSTQLMNDLNAQLSKAASTSFSSLVFICTTPYIFAPISAWLEIKFVAKQSFLLPMRPMRPTR</sequence>
<dbReference type="EnsemblMetazoa" id="ACOM035675-RA">
    <property type="protein sequence ID" value="ACOM035675-PA.1"/>
    <property type="gene ID" value="ACOM035675"/>
</dbReference>
<dbReference type="AlphaFoldDB" id="A0A8W7PRN3"/>
<accession>A0A8W7PRN3</accession>
<proteinExistence type="predicted"/>
<organism evidence="1">
    <name type="scientific">Anopheles coluzzii</name>
    <name type="common">African malaria mosquito</name>
    <dbReference type="NCBI Taxonomy" id="1518534"/>
    <lineage>
        <taxon>Eukaryota</taxon>
        <taxon>Metazoa</taxon>
        <taxon>Ecdysozoa</taxon>
        <taxon>Arthropoda</taxon>
        <taxon>Hexapoda</taxon>
        <taxon>Insecta</taxon>
        <taxon>Pterygota</taxon>
        <taxon>Neoptera</taxon>
        <taxon>Endopterygota</taxon>
        <taxon>Diptera</taxon>
        <taxon>Nematocera</taxon>
        <taxon>Culicoidea</taxon>
        <taxon>Culicidae</taxon>
        <taxon>Anophelinae</taxon>
        <taxon>Anopheles</taxon>
    </lineage>
</organism>